<gene>
    <name evidence="1" type="ORF">M9H77_04940</name>
</gene>
<protein>
    <submittedName>
        <fullName evidence="1">Uncharacterized protein</fullName>
    </submittedName>
</protein>
<dbReference type="Proteomes" id="UP001060085">
    <property type="component" value="Linkage Group LG01"/>
</dbReference>
<sequence>MTSLWVPDSVRGARILRDMIFEFGYKSRTDLTRDEQWCSKPLKSYAWSFGIRYHKKLPEPYYHVLDCRLPRCSQELVSPTEKQLPWCSPEPDKDPFGLNCFCLV</sequence>
<evidence type="ECO:0000313" key="1">
    <source>
        <dbReference type="EMBL" id="KAI5683712.1"/>
    </source>
</evidence>
<reference evidence="2" key="1">
    <citation type="journal article" date="2023" name="Nat. Plants">
        <title>Single-cell RNA sequencing provides a high-resolution roadmap for understanding the multicellular compartmentation of specialized metabolism.</title>
        <authorList>
            <person name="Sun S."/>
            <person name="Shen X."/>
            <person name="Li Y."/>
            <person name="Li Y."/>
            <person name="Wang S."/>
            <person name="Li R."/>
            <person name="Zhang H."/>
            <person name="Shen G."/>
            <person name="Guo B."/>
            <person name="Wei J."/>
            <person name="Xu J."/>
            <person name="St-Pierre B."/>
            <person name="Chen S."/>
            <person name="Sun C."/>
        </authorList>
    </citation>
    <scope>NUCLEOTIDE SEQUENCE [LARGE SCALE GENOMIC DNA]</scope>
</reference>
<comment type="caution">
    <text evidence="1">The sequence shown here is derived from an EMBL/GenBank/DDBJ whole genome shotgun (WGS) entry which is preliminary data.</text>
</comment>
<proteinExistence type="predicted"/>
<evidence type="ECO:0000313" key="2">
    <source>
        <dbReference type="Proteomes" id="UP001060085"/>
    </source>
</evidence>
<name>A0ACC0CFU5_CATRO</name>
<keyword evidence="2" id="KW-1185">Reference proteome</keyword>
<accession>A0ACC0CFU5</accession>
<dbReference type="EMBL" id="CM044701">
    <property type="protein sequence ID" value="KAI5683712.1"/>
    <property type="molecule type" value="Genomic_DNA"/>
</dbReference>
<organism evidence="1 2">
    <name type="scientific">Catharanthus roseus</name>
    <name type="common">Madagascar periwinkle</name>
    <name type="synonym">Vinca rosea</name>
    <dbReference type="NCBI Taxonomy" id="4058"/>
    <lineage>
        <taxon>Eukaryota</taxon>
        <taxon>Viridiplantae</taxon>
        <taxon>Streptophyta</taxon>
        <taxon>Embryophyta</taxon>
        <taxon>Tracheophyta</taxon>
        <taxon>Spermatophyta</taxon>
        <taxon>Magnoliopsida</taxon>
        <taxon>eudicotyledons</taxon>
        <taxon>Gunneridae</taxon>
        <taxon>Pentapetalae</taxon>
        <taxon>asterids</taxon>
        <taxon>lamiids</taxon>
        <taxon>Gentianales</taxon>
        <taxon>Apocynaceae</taxon>
        <taxon>Rauvolfioideae</taxon>
        <taxon>Vinceae</taxon>
        <taxon>Catharanthinae</taxon>
        <taxon>Catharanthus</taxon>
    </lineage>
</organism>